<dbReference type="HOGENOM" id="CLU_1261761_0_0_1"/>
<dbReference type="GeneID" id="18929256"/>
<sequence>MYTKKGFISYIGDVNNETGSQTVLGAMLRESSVTFLHHQLSLFDQLRSLGVFLYIDEAIDNNSQLEMSLPGYHRMLSQDRHPTQKVTVLLCWRGQPSNPQGQEDQPTTLATQAEHSNPTNANENVTNNSPKSQSVIVKYSQPCNPQNHFYALIWMSVTWFQTPLLILTPKLQGLTQKAPTKAAHFNVVPDARLSTIAQQNIRQLLGLITGKSALEEQAP</sequence>
<keyword evidence="2" id="KW-1185">Reference proteome</keyword>
<name>F4R6G0_MELLP</name>
<dbReference type="EMBL" id="GL883091">
    <property type="protein sequence ID" value="EGG11872.1"/>
    <property type="molecule type" value="Genomic_DNA"/>
</dbReference>
<dbReference type="RefSeq" id="XP_007404247.1">
    <property type="nucleotide sequence ID" value="XM_007404185.1"/>
</dbReference>
<dbReference type="VEuPathDB" id="FungiDB:MELLADRAFT_58930"/>
<gene>
    <name evidence="1" type="ORF">MELLADRAFT_58930</name>
</gene>
<accession>F4R6G0</accession>
<protein>
    <submittedName>
        <fullName evidence="1">Uncharacterized protein</fullName>
    </submittedName>
</protein>
<evidence type="ECO:0000313" key="2">
    <source>
        <dbReference type="Proteomes" id="UP000001072"/>
    </source>
</evidence>
<dbReference type="AlphaFoldDB" id="F4R6G0"/>
<reference evidence="2" key="1">
    <citation type="journal article" date="2011" name="Proc. Natl. Acad. Sci. U.S.A.">
        <title>Obligate biotrophy features unraveled by the genomic analysis of rust fungi.</title>
        <authorList>
            <person name="Duplessis S."/>
            <person name="Cuomo C.A."/>
            <person name="Lin Y.-C."/>
            <person name="Aerts A."/>
            <person name="Tisserant E."/>
            <person name="Veneault-Fourrey C."/>
            <person name="Joly D.L."/>
            <person name="Hacquard S."/>
            <person name="Amselem J."/>
            <person name="Cantarel B.L."/>
            <person name="Chiu R."/>
            <person name="Coutinho P.M."/>
            <person name="Feau N."/>
            <person name="Field M."/>
            <person name="Frey P."/>
            <person name="Gelhaye E."/>
            <person name="Goldberg J."/>
            <person name="Grabherr M.G."/>
            <person name="Kodira C.D."/>
            <person name="Kohler A."/>
            <person name="Kuees U."/>
            <person name="Lindquist E.A."/>
            <person name="Lucas S.M."/>
            <person name="Mago R."/>
            <person name="Mauceli E."/>
            <person name="Morin E."/>
            <person name="Murat C."/>
            <person name="Pangilinan J.L."/>
            <person name="Park R."/>
            <person name="Pearson M."/>
            <person name="Quesneville H."/>
            <person name="Rouhier N."/>
            <person name="Sakthikumar S."/>
            <person name="Salamov A.A."/>
            <person name="Schmutz J."/>
            <person name="Selles B."/>
            <person name="Shapiro H."/>
            <person name="Tanguay P."/>
            <person name="Tuskan G.A."/>
            <person name="Henrissat B."/>
            <person name="Van de Peer Y."/>
            <person name="Rouze P."/>
            <person name="Ellis J.G."/>
            <person name="Dodds P.N."/>
            <person name="Schein J.E."/>
            <person name="Zhong S."/>
            <person name="Hamelin R.C."/>
            <person name="Grigoriev I.V."/>
            <person name="Szabo L.J."/>
            <person name="Martin F."/>
        </authorList>
    </citation>
    <scope>NUCLEOTIDE SEQUENCE [LARGE SCALE GENOMIC DNA]</scope>
    <source>
        <strain evidence="2">98AG31 / pathotype 3-4-7</strain>
    </source>
</reference>
<organism evidence="2">
    <name type="scientific">Melampsora larici-populina (strain 98AG31 / pathotype 3-4-7)</name>
    <name type="common">Poplar leaf rust fungus</name>
    <dbReference type="NCBI Taxonomy" id="747676"/>
    <lineage>
        <taxon>Eukaryota</taxon>
        <taxon>Fungi</taxon>
        <taxon>Dikarya</taxon>
        <taxon>Basidiomycota</taxon>
        <taxon>Pucciniomycotina</taxon>
        <taxon>Pucciniomycetes</taxon>
        <taxon>Pucciniales</taxon>
        <taxon>Melampsoraceae</taxon>
        <taxon>Melampsora</taxon>
    </lineage>
</organism>
<dbReference type="KEGG" id="mlr:MELLADRAFT_58930"/>
<evidence type="ECO:0000313" key="1">
    <source>
        <dbReference type="EMBL" id="EGG11872.1"/>
    </source>
</evidence>
<proteinExistence type="predicted"/>
<dbReference type="InParanoid" id="F4R6G0"/>
<dbReference type="Proteomes" id="UP000001072">
    <property type="component" value="Unassembled WGS sequence"/>
</dbReference>